<dbReference type="InterPro" id="IPR025850">
    <property type="entry name" value="SUKH-3"/>
</dbReference>
<dbReference type="RefSeq" id="WP_108951642.1">
    <property type="nucleotide sequence ID" value="NZ_BEVZ01000001.1"/>
</dbReference>
<reference evidence="1 2" key="1">
    <citation type="submission" date="2024-06" db="EMBL/GenBank/DDBJ databases">
        <title>The Natural Products Discovery Center: Release of the First 8490 Sequenced Strains for Exploring Actinobacteria Biosynthetic Diversity.</title>
        <authorList>
            <person name="Kalkreuter E."/>
            <person name="Kautsar S.A."/>
            <person name="Yang D."/>
            <person name="Bader C.D."/>
            <person name="Teijaro C.N."/>
            <person name="Fluegel L."/>
            <person name="Davis C.M."/>
            <person name="Simpson J.R."/>
            <person name="Lauterbach L."/>
            <person name="Steele A.D."/>
            <person name="Gui C."/>
            <person name="Meng S."/>
            <person name="Li G."/>
            <person name="Viehrig K."/>
            <person name="Ye F."/>
            <person name="Su P."/>
            <person name="Kiefer A.F."/>
            <person name="Nichols A."/>
            <person name="Cepeda A.J."/>
            <person name="Yan W."/>
            <person name="Fan B."/>
            <person name="Jiang Y."/>
            <person name="Adhikari A."/>
            <person name="Zheng C.-J."/>
            <person name="Schuster L."/>
            <person name="Cowan T.M."/>
            <person name="Smanski M.J."/>
            <person name="Chevrette M.G."/>
            <person name="De Carvalho L.P.S."/>
            <person name="Shen B."/>
        </authorList>
    </citation>
    <scope>NUCLEOTIDE SEQUENCE [LARGE SCALE GENOMIC DNA]</scope>
    <source>
        <strain evidence="1 2">NPDC038104</strain>
    </source>
</reference>
<organism evidence="1 2">
    <name type="scientific">Streptomyces fragilis</name>
    <dbReference type="NCBI Taxonomy" id="67301"/>
    <lineage>
        <taxon>Bacteria</taxon>
        <taxon>Bacillati</taxon>
        <taxon>Actinomycetota</taxon>
        <taxon>Actinomycetes</taxon>
        <taxon>Kitasatosporales</taxon>
        <taxon>Streptomycetaceae</taxon>
        <taxon>Streptomyces</taxon>
    </lineage>
</organism>
<dbReference type="Proteomes" id="UP001550850">
    <property type="component" value="Unassembled WGS sequence"/>
</dbReference>
<dbReference type="EMBL" id="JBEZUR010000011">
    <property type="protein sequence ID" value="MEU3554597.1"/>
    <property type="molecule type" value="Genomic_DNA"/>
</dbReference>
<proteinExistence type="predicted"/>
<accession>A0ABV2YFU2</accession>
<dbReference type="Pfam" id="PF14433">
    <property type="entry name" value="SUKH-3"/>
    <property type="match status" value="1"/>
</dbReference>
<evidence type="ECO:0000313" key="2">
    <source>
        <dbReference type="Proteomes" id="UP001550850"/>
    </source>
</evidence>
<evidence type="ECO:0000313" key="1">
    <source>
        <dbReference type="EMBL" id="MEU3554597.1"/>
    </source>
</evidence>
<comment type="caution">
    <text evidence="1">The sequence shown here is derived from an EMBL/GenBank/DDBJ whole genome shotgun (WGS) entry which is preliminary data.</text>
</comment>
<name>A0ABV2YFU2_9ACTN</name>
<keyword evidence="2" id="KW-1185">Reference proteome</keyword>
<protein>
    <submittedName>
        <fullName evidence="1">SUKH-3 domain-containing protein</fullName>
    </submittedName>
</protein>
<sequence>MQAERTSSTRFAVHVDVALRAAGWEPGRWDIRQAEVWADALREHASPAGHTHAVFPAAVEAWAEFGGLRIAPSGPGRQVAPAVLDMDPMHGLHMARTLGDLGRALGTELCPVGAEADTGALLAVDAVGRVYALDHAGDWYLGVTLDQALTALLTGTAPTRLTAVELPAPRAEA</sequence>
<gene>
    <name evidence="1" type="ORF">AB0E65_10320</name>
</gene>